<evidence type="ECO:0000256" key="3">
    <source>
        <dbReference type="ARBA" id="ARBA00023295"/>
    </source>
</evidence>
<dbReference type="PANTHER" id="PTHR34135:SF2">
    <property type="entry name" value="LYSOZYME"/>
    <property type="match status" value="1"/>
</dbReference>
<dbReference type="Pfam" id="PF01183">
    <property type="entry name" value="Glyco_hydro_25"/>
    <property type="match status" value="1"/>
</dbReference>
<evidence type="ECO:0000313" key="4">
    <source>
        <dbReference type="EMBL" id="MFD1399505.1"/>
    </source>
</evidence>
<reference evidence="5" key="1">
    <citation type="journal article" date="2019" name="Int. J. Syst. Evol. Microbiol.">
        <title>The Global Catalogue of Microorganisms (GCM) 10K type strain sequencing project: providing services to taxonomists for standard genome sequencing and annotation.</title>
        <authorList>
            <consortium name="The Broad Institute Genomics Platform"/>
            <consortium name="The Broad Institute Genome Sequencing Center for Infectious Disease"/>
            <person name="Wu L."/>
            <person name="Ma J."/>
        </authorList>
    </citation>
    <scope>NUCLEOTIDE SEQUENCE [LARGE SCALE GENOMIC DNA]</scope>
    <source>
        <strain evidence="5">CCM 9110</strain>
    </source>
</reference>
<dbReference type="PROSITE" id="PS51904">
    <property type="entry name" value="GLYCOSYL_HYDROL_F25_2"/>
    <property type="match status" value="1"/>
</dbReference>
<evidence type="ECO:0000256" key="2">
    <source>
        <dbReference type="ARBA" id="ARBA00022801"/>
    </source>
</evidence>
<evidence type="ECO:0000256" key="1">
    <source>
        <dbReference type="ARBA" id="ARBA00010646"/>
    </source>
</evidence>
<dbReference type="RefSeq" id="WP_204119600.1">
    <property type="nucleotide sequence ID" value="NZ_BOLV01000019.1"/>
</dbReference>
<dbReference type="Gene3D" id="3.20.20.80">
    <property type="entry name" value="Glycosidases"/>
    <property type="match status" value="1"/>
</dbReference>
<dbReference type="SUPFAM" id="SSF51445">
    <property type="entry name" value="(Trans)glycosidases"/>
    <property type="match status" value="1"/>
</dbReference>
<gene>
    <name evidence="4" type="ORF">ACFQ41_09310</name>
</gene>
<sequence length="241" mass="26423">MPRRKRPIYSNTYRKRRRWLLVAAVVALLAAAGLGGWLWSQRRTGVAKYAVRGVVVSQSDGNADFQALQSEGLRFVYLKGTQGASFFDDTYSTNYEQATGSGLAVGVYHYFSFDSDPAAQARYFATKVGKNLGTLPIGIQVAFYGQYAAKPPKKAVVAAKVRAFIVELQRYTTHPFILMGSKQVLGDLTEVASSAPRWQIGGHPGKQVQYWQSGTLKAAGTDYTAVAYLATTQTFKAQLTN</sequence>
<evidence type="ECO:0000313" key="5">
    <source>
        <dbReference type="Proteomes" id="UP001597199"/>
    </source>
</evidence>
<comment type="caution">
    <text evidence="4">The sequence shown here is derived from an EMBL/GenBank/DDBJ whole genome shotgun (WGS) entry which is preliminary data.</text>
</comment>
<dbReference type="InterPro" id="IPR017853">
    <property type="entry name" value="GH"/>
</dbReference>
<dbReference type="PANTHER" id="PTHR34135">
    <property type="entry name" value="LYSOZYME"/>
    <property type="match status" value="1"/>
</dbReference>
<keyword evidence="2" id="KW-0378">Hydrolase</keyword>
<proteinExistence type="inferred from homology"/>
<name>A0ABW4BI62_9LACO</name>
<accession>A0ABW4BI62</accession>
<dbReference type="SMART" id="SM00641">
    <property type="entry name" value="Glyco_25"/>
    <property type="match status" value="1"/>
</dbReference>
<dbReference type="EMBL" id="JBHTOA010000033">
    <property type="protein sequence ID" value="MFD1399505.1"/>
    <property type="molecule type" value="Genomic_DNA"/>
</dbReference>
<organism evidence="4 5">
    <name type="scientific">Lacticaseibacillus suilingensis</name>
    <dbReference type="NCBI Taxonomy" id="2799577"/>
    <lineage>
        <taxon>Bacteria</taxon>
        <taxon>Bacillati</taxon>
        <taxon>Bacillota</taxon>
        <taxon>Bacilli</taxon>
        <taxon>Lactobacillales</taxon>
        <taxon>Lactobacillaceae</taxon>
        <taxon>Lacticaseibacillus</taxon>
    </lineage>
</organism>
<dbReference type="InterPro" id="IPR018077">
    <property type="entry name" value="Glyco_hydro_fam25_subgr"/>
</dbReference>
<dbReference type="Proteomes" id="UP001597199">
    <property type="component" value="Unassembled WGS sequence"/>
</dbReference>
<comment type="similarity">
    <text evidence="1">Belongs to the glycosyl hydrolase 25 family.</text>
</comment>
<keyword evidence="5" id="KW-1185">Reference proteome</keyword>
<keyword evidence="3" id="KW-0326">Glycosidase</keyword>
<dbReference type="InterPro" id="IPR002053">
    <property type="entry name" value="Glyco_hydro_25"/>
</dbReference>
<protein>
    <submittedName>
        <fullName evidence="4">GH25 family lysozyme</fullName>
    </submittedName>
</protein>